<dbReference type="GO" id="GO:0009307">
    <property type="term" value="P:DNA restriction-modification system"/>
    <property type="evidence" value="ECO:0007669"/>
    <property type="project" value="InterPro"/>
</dbReference>
<dbReference type="Proteomes" id="UP000663722">
    <property type="component" value="Chromosome"/>
</dbReference>
<evidence type="ECO:0000313" key="5">
    <source>
        <dbReference type="Proteomes" id="UP000663722"/>
    </source>
</evidence>
<dbReference type="EMBL" id="CP061800">
    <property type="protein sequence ID" value="QTA84593.1"/>
    <property type="molecule type" value="Genomic_DNA"/>
</dbReference>
<keyword evidence="2" id="KW-0808">Transferase</keyword>
<reference evidence="4" key="1">
    <citation type="journal article" date="2021" name="Microb. Physiol.">
        <title>Proteogenomic Insights into the Physiology of Marine, Sulfate-Reducing, Filamentous Desulfonema limicola and Desulfonema magnum.</title>
        <authorList>
            <person name="Schnaars V."/>
            <person name="Wohlbrand L."/>
            <person name="Scheve S."/>
            <person name="Hinrichs C."/>
            <person name="Reinhardt R."/>
            <person name="Rabus R."/>
        </authorList>
    </citation>
    <scope>NUCLEOTIDE SEQUENCE</scope>
    <source>
        <strain evidence="4">4be13</strain>
    </source>
</reference>
<evidence type="ECO:0000256" key="2">
    <source>
        <dbReference type="ARBA" id="ARBA00022679"/>
    </source>
</evidence>
<evidence type="ECO:0000256" key="1">
    <source>
        <dbReference type="ARBA" id="ARBA00022603"/>
    </source>
</evidence>
<dbReference type="InterPro" id="IPR029063">
    <property type="entry name" value="SAM-dependent_MTases_sf"/>
</dbReference>
<dbReference type="KEGG" id="dmm:dnm_005920"/>
<evidence type="ECO:0000256" key="3">
    <source>
        <dbReference type="ARBA" id="ARBA00022691"/>
    </source>
</evidence>
<dbReference type="AlphaFoldDB" id="A0A975BFZ2"/>
<dbReference type="REBASE" id="469328">
    <property type="entry name" value="M.Dma2077ORF5920P"/>
</dbReference>
<dbReference type="SUPFAM" id="SSF53335">
    <property type="entry name" value="S-adenosyl-L-methionine-dependent methyltransferases"/>
    <property type="match status" value="1"/>
</dbReference>
<keyword evidence="1 4" id="KW-0489">Methyltransferase</keyword>
<dbReference type="GO" id="GO:0009007">
    <property type="term" value="F:site-specific DNA-methyltransferase (adenine-specific) activity"/>
    <property type="evidence" value="ECO:0007669"/>
    <property type="project" value="UniProtKB-EC"/>
</dbReference>
<dbReference type="Pfam" id="PF02086">
    <property type="entry name" value="MethyltransfD12"/>
    <property type="match status" value="1"/>
</dbReference>
<gene>
    <name evidence="4" type="ORF">dnm_005920</name>
</gene>
<accession>A0A975BFZ2</accession>
<evidence type="ECO:0000313" key="4">
    <source>
        <dbReference type="EMBL" id="QTA84593.1"/>
    </source>
</evidence>
<protein>
    <submittedName>
        <fullName evidence="4">SAM-dependent methyltransferase</fullName>
    </submittedName>
</protein>
<dbReference type="Gene3D" id="3.40.50.150">
    <property type="entry name" value="Vaccinia Virus protein VP39"/>
    <property type="match status" value="1"/>
</dbReference>
<keyword evidence="3" id="KW-0949">S-adenosyl-L-methionine</keyword>
<dbReference type="InterPro" id="IPR012327">
    <property type="entry name" value="MeTrfase_D12"/>
</dbReference>
<proteinExistence type="predicted"/>
<organism evidence="4 5">
    <name type="scientific">Desulfonema magnum</name>
    <dbReference type="NCBI Taxonomy" id="45655"/>
    <lineage>
        <taxon>Bacteria</taxon>
        <taxon>Pseudomonadati</taxon>
        <taxon>Thermodesulfobacteriota</taxon>
        <taxon>Desulfobacteria</taxon>
        <taxon>Desulfobacterales</taxon>
        <taxon>Desulfococcaceae</taxon>
        <taxon>Desulfonema</taxon>
    </lineage>
</organism>
<dbReference type="GO" id="GO:0032259">
    <property type="term" value="P:methylation"/>
    <property type="evidence" value="ECO:0007669"/>
    <property type="project" value="UniProtKB-KW"/>
</dbReference>
<dbReference type="RefSeq" id="WP_246556409.1">
    <property type="nucleotide sequence ID" value="NZ_CP061800.1"/>
</dbReference>
<dbReference type="PRINTS" id="PR00505">
    <property type="entry name" value="D12N6MTFRASE"/>
</dbReference>
<keyword evidence="5" id="KW-1185">Reference proteome</keyword>
<name>A0A975BFZ2_9BACT</name>
<sequence>MTVNAIQQQLFLTENNPKFPSTRFQGSKLKLVDWIWDAIKNIRFDTVLDAFGGTGSVAYLLKSKGKKVTYNDILKFNWHIGTALVENDAVRLGQDDIDFIFTNHKGMKYPTLVYDTFKDIYFTDEENQWIDRVSTNIGLLEDRYKRSMAYFALFQACIIKRPFNLFHRKNLYIRFSDVQRSFGNKASWDRSFESHFRKFADEANQAVISNGHHNKALNTDVFDIKDTFDLVYIDTPYISQKGVGVDYHGFYHFLEGLVNYSQWNEMIDHKTKHKRLKKNASVWADKHRIEQAFDRLFSKFKDSVLVVSYRSDGIPSVKQLKNLMNQYKTEIIEIRRKKYKYVLSNHRSEEVLVIGK</sequence>